<dbReference type="InterPro" id="IPR051063">
    <property type="entry name" value="PDI"/>
</dbReference>
<dbReference type="Pfam" id="PF00085">
    <property type="entry name" value="Thioredoxin"/>
    <property type="match status" value="1"/>
</dbReference>
<dbReference type="VEuPathDB" id="VectorBase:CQUJHB003305"/>
<dbReference type="OrthoDB" id="72053at2759"/>
<dbReference type="GO" id="GO:0003756">
    <property type="term" value="F:protein disulfide isomerase activity"/>
    <property type="evidence" value="ECO:0007669"/>
    <property type="project" value="TreeGrafter"/>
</dbReference>
<dbReference type="eggNOG" id="KOG0191">
    <property type="taxonomic scope" value="Eukaryota"/>
</dbReference>
<dbReference type="PROSITE" id="PS51352">
    <property type="entry name" value="THIOREDOXIN_2"/>
    <property type="match status" value="1"/>
</dbReference>
<dbReference type="OMA" id="IREEAFC"/>
<reference evidence="2" key="1">
    <citation type="submission" date="2007-03" db="EMBL/GenBank/DDBJ databases">
        <title>Annotation of Culex pipiens quinquefasciatus.</title>
        <authorList>
            <consortium name="The Broad Institute Genome Sequencing Platform"/>
            <person name="Atkinson P.W."/>
            <person name="Hemingway J."/>
            <person name="Christensen B.M."/>
            <person name="Higgs S."/>
            <person name="Kodira C."/>
            <person name="Hannick L."/>
            <person name="Megy K."/>
            <person name="O'Leary S."/>
            <person name="Pearson M."/>
            <person name="Haas B.J."/>
            <person name="Mauceli E."/>
            <person name="Wortman J.R."/>
            <person name="Lee N.H."/>
            <person name="Guigo R."/>
            <person name="Stanke M."/>
            <person name="Alvarado L."/>
            <person name="Amedeo P."/>
            <person name="Antoine C.H."/>
            <person name="Arensburger P."/>
            <person name="Bidwell S.L."/>
            <person name="Crawford M."/>
            <person name="Camaro F."/>
            <person name="Devon K."/>
            <person name="Engels R."/>
            <person name="Hammond M."/>
            <person name="Howarth C."/>
            <person name="Koehrsen M."/>
            <person name="Lawson D."/>
            <person name="Montgomery P."/>
            <person name="Nene V."/>
            <person name="Nusbaum C."/>
            <person name="Puiu D."/>
            <person name="Romero-Severson J."/>
            <person name="Severson D.W."/>
            <person name="Shumway M."/>
            <person name="Sisk P."/>
            <person name="Stolte C."/>
            <person name="Zeng Q."/>
            <person name="Eisenstadt E."/>
            <person name="Fraser-Liggett C."/>
            <person name="Strausberg R."/>
            <person name="Galagan J."/>
            <person name="Birren B."/>
            <person name="Collins F.H."/>
        </authorList>
    </citation>
    <scope>NUCLEOTIDE SEQUENCE [LARGE SCALE GENOMIC DNA]</scope>
    <source>
        <strain evidence="2">JHB</strain>
    </source>
</reference>
<reference evidence="3" key="2">
    <citation type="submission" date="2021-02" db="UniProtKB">
        <authorList>
            <consortium name="EnsemblMetazoa"/>
        </authorList>
    </citation>
    <scope>IDENTIFICATION</scope>
    <source>
        <strain evidence="3">JHB</strain>
    </source>
</reference>
<dbReference type="Gene3D" id="3.40.30.10">
    <property type="entry name" value="Glutaredoxin"/>
    <property type="match status" value="1"/>
</dbReference>
<name>B0WSC3_CULQU</name>
<keyword evidence="4" id="KW-1185">Reference proteome</keyword>
<evidence type="ECO:0000313" key="3">
    <source>
        <dbReference type="EnsemblMetazoa" id="CPIJ009699-PA"/>
    </source>
</evidence>
<proteinExistence type="predicted"/>
<dbReference type="InterPro" id="IPR013766">
    <property type="entry name" value="Thioredoxin_domain"/>
</dbReference>
<dbReference type="KEGG" id="cqu:CpipJ_CPIJ009699"/>
<feature type="domain" description="Thioredoxin" evidence="1">
    <location>
        <begin position="25"/>
        <end position="154"/>
    </location>
</feature>
<protein>
    <recommendedName>
        <fullName evidence="1">Thioredoxin domain-containing protein</fullName>
    </recommendedName>
</protein>
<dbReference type="EMBL" id="DS232068">
    <property type="protein sequence ID" value="EDS33761.1"/>
    <property type="molecule type" value="Genomic_DNA"/>
</dbReference>
<evidence type="ECO:0000259" key="1">
    <source>
        <dbReference type="PROSITE" id="PS51352"/>
    </source>
</evidence>
<dbReference type="Proteomes" id="UP000002320">
    <property type="component" value="Unassembled WGS sequence"/>
</dbReference>
<dbReference type="AlphaFoldDB" id="B0WSC3"/>
<dbReference type="SUPFAM" id="SSF52833">
    <property type="entry name" value="Thioredoxin-like"/>
    <property type="match status" value="1"/>
</dbReference>
<organism>
    <name type="scientific">Culex quinquefasciatus</name>
    <name type="common">Southern house mosquito</name>
    <name type="synonym">Culex pungens</name>
    <dbReference type="NCBI Taxonomy" id="7176"/>
    <lineage>
        <taxon>Eukaryota</taxon>
        <taxon>Metazoa</taxon>
        <taxon>Ecdysozoa</taxon>
        <taxon>Arthropoda</taxon>
        <taxon>Hexapoda</taxon>
        <taxon>Insecta</taxon>
        <taxon>Pterygota</taxon>
        <taxon>Neoptera</taxon>
        <taxon>Endopterygota</taxon>
        <taxon>Diptera</taxon>
        <taxon>Nematocera</taxon>
        <taxon>Culicoidea</taxon>
        <taxon>Culicidae</taxon>
        <taxon>Culicinae</taxon>
        <taxon>Culicini</taxon>
        <taxon>Culex</taxon>
        <taxon>Culex</taxon>
    </lineage>
</organism>
<dbReference type="InterPro" id="IPR036249">
    <property type="entry name" value="Thioredoxin-like_sf"/>
</dbReference>
<dbReference type="PANTHER" id="PTHR45672">
    <property type="entry name" value="PROTEIN DISULFIDE-ISOMERASE C17H9.14C-RELATED"/>
    <property type="match status" value="1"/>
</dbReference>
<evidence type="ECO:0000313" key="4">
    <source>
        <dbReference type="Proteomes" id="UP000002320"/>
    </source>
</evidence>
<evidence type="ECO:0000313" key="2">
    <source>
        <dbReference type="EMBL" id="EDS33761.1"/>
    </source>
</evidence>
<dbReference type="EnsemblMetazoa" id="CPIJ009699-RA">
    <property type="protein sequence ID" value="CPIJ009699-PA"/>
    <property type="gene ID" value="CPIJ009699"/>
</dbReference>
<sequence>MEFLPYSAVAFAVFVATASAFNLHLAVLDAVDDFDGVPVSTKLSAANFEQQLNSTKFYLVLFYAPWSVSPCCVKMCEYCLRWLPQWTDLAAMVRDKFAGSVRVGHLDCIREEAFCSRLSVEEYPTLRVYSRGPPRSVEAVQPYELEDTVDYLQEYVFNPPSDDSDSDAIV</sequence>
<dbReference type="CDD" id="cd02961">
    <property type="entry name" value="PDI_a_family"/>
    <property type="match status" value="1"/>
</dbReference>
<dbReference type="InParanoid" id="B0WSC3"/>
<dbReference type="VEuPathDB" id="VectorBase:CPIJ009699"/>
<dbReference type="HOGENOM" id="CLU_1571880_0_0_1"/>
<dbReference type="GO" id="GO:0005783">
    <property type="term" value="C:endoplasmic reticulum"/>
    <property type="evidence" value="ECO:0007669"/>
    <property type="project" value="TreeGrafter"/>
</dbReference>
<accession>B0WSC3</accession>
<dbReference type="GO" id="GO:0006457">
    <property type="term" value="P:protein folding"/>
    <property type="evidence" value="ECO:0007669"/>
    <property type="project" value="TreeGrafter"/>
</dbReference>
<dbReference type="STRING" id="7176.B0WSC3"/>
<gene>
    <name evidence="3" type="primary">6042502</name>
    <name evidence="2" type="ORF">CpipJ_CPIJ009699</name>
</gene>